<keyword evidence="2" id="KW-0227">DNA damage</keyword>
<evidence type="ECO:0000256" key="4">
    <source>
        <dbReference type="SAM" id="MobiDB-lite"/>
    </source>
</evidence>
<evidence type="ECO:0000259" key="5">
    <source>
        <dbReference type="PROSITE" id="PS50172"/>
    </source>
</evidence>
<dbReference type="eggNOG" id="KOG3548">
    <property type="taxonomic scope" value="Eukaryota"/>
</dbReference>
<evidence type="ECO:0000256" key="1">
    <source>
        <dbReference type="ARBA" id="ARBA00004123"/>
    </source>
</evidence>
<accession>C5FVJ7</accession>
<keyword evidence="7" id="KW-1185">Reference proteome</keyword>
<dbReference type="PANTHER" id="PTHR15321">
    <property type="entry name" value="TUMOR SUPPRESSOR P53-BINDING PROTEIN 1"/>
    <property type="match status" value="1"/>
</dbReference>
<feature type="region of interest" description="Disordered" evidence="4">
    <location>
        <begin position="862"/>
        <end position="889"/>
    </location>
</feature>
<feature type="compositionally biased region" description="Basic and acidic residues" evidence="4">
    <location>
        <begin position="72"/>
        <end position="82"/>
    </location>
</feature>
<gene>
    <name evidence="6" type="ORF">MCYG_06750</name>
</gene>
<dbReference type="GO" id="GO:0005634">
    <property type="term" value="C:nucleus"/>
    <property type="evidence" value="ECO:0007669"/>
    <property type="project" value="UniProtKB-SubCell"/>
</dbReference>
<dbReference type="VEuPathDB" id="FungiDB:MCYG_06750"/>
<dbReference type="RefSeq" id="XP_002844786.1">
    <property type="nucleotide sequence ID" value="XM_002844740.1"/>
</dbReference>
<keyword evidence="3" id="KW-0539">Nucleus</keyword>
<dbReference type="PROSITE" id="PS50172">
    <property type="entry name" value="BRCT"/>
    <property type="match status" value="1"/>
</dbReference>
<organism evidence="6 7">
    <name type="scientific">Arthroderma otae (strain ATCC MYA-4605 / CBS 113480)</name>
    <name type="common">Microsporum canis</name>
    <dbReference type="NCBI Taxonomy" id="554155"/>
    <lineage>
        <taxon>Eukaryota</taxon>
        <taxon>Fungi</taxon>
        <taxon>Dikarya</taxon>
        <taxon>Ascomycota</taxon>
        <taxon>Pezizomycotina</taxon>
        <taxon>Eurotiomycetes</taxon>
        <taxon>Eurotiomycetidae</taxon>
        <taxon>Onygenales</taxon>
        <taxon>Arthrodermataceae</taxon>
        <taxon>Microsporum</taxon>
    </lineage>
</organism>
<feature type="compositionally biased region" description="Polar residues" evidence="4">
    <location>
        <begin position="864"/>
        <end position="880"/>
    </location>
</feature>
<reference evidence="7" key="1">
    <citation type="journal article" date="2012" name="MBio">
        <title>Comparative genome analysis of Trichophyton rubrum and related dermatophytes reveals candidate genes involved in infection.</title>
        <authorList>
            <person name="Martinez D.A."/>
            <person name="Oliver B.G."/>
            <person name="Graeser Y."/>
            <person name="Goldberg J.M."/>
            <person name="Li W."/>
            <person name="Martinez-Rossi N.M."/>
            <person name="Monod M."/>
            <person name="Shelest E."/>
            <person name="Barton R.C."/>
            <person name="Birch E."/>
            <person name="Brakhage A.A."/>
            <person name="Chen Z."/>
            <person name="Gurr S.J."/>
            <person name="Heiman D."/>
            <person name="Heitman J."/>
            <person name="Kosti I."/>
            <person name="Rossi A."/>
            <person name="Saif S."/>
            <person name="Samalova M."/>
            <person name="Saunders C.W."/>
            <person name="Shea T."/>
            <person name="Summerbell R.C."/>
            <person name="Xu J."/>
            <person name="Young S."/>
            <person name="Zeng Q."/>
            <person name="Birren B.W."/>
            <person name="Cuomo C.A."/>
            <person name="White T.C."/>
        </authorList>
    </citation>
    <scope>NUCLEOTIDE SEQUENCE [LARGE SCALE GENOMIC DNA]</scope>
    <source>
        <strain evidence="7">ATCC MYA-4605 / CBS 113480</strain>
    </source>
</reference>
<dbReference type="OrthoDB" id="129353at2759"/>
<feature type="compositionally biased region" description="Polar residues" evidence="4">
    <location>
        <begin position="633"/>
        <end position="655"/>
    </location>
</feature>
<protein>
    <submittedName>
        <fullName evidence="6">BRCT domain-containing protein</fullName>
    </submittedName>
</protein>
<dbReference type="STRING" id="554155.C5FVJ7"/>
<feature type="compositionally biased region" description="Basic and acidic residues" evidence="4">
    <location>
        <begin position="423"/>
        <end position="433"/>
    </location>
</feature>
<dbReference type="Gene3D" id="2.30.30.140">
    <property type="match status" value="1"/>
</dbReference>
<evidence type="ECO:0000256" key="3">
    <source>
        <dbReference type="ARBA" id="ARBA00023242"/>
    </source>
</evidence>
<dbReference type="HOGENOM" id="CLU_002263_0_0_1"/>
<dbReference type="GeneID" id="9230943"/>
<dbReference type="SUPFAM" id="SSF52113">
    <property type="entry name" value="BRCT domain"/>
    <property type="match status" value="1"/>
</dbReference>
<feature type="region of interest" description="Disordered" evidence="4">
    <location>
        <begin position="179"/>
        <end position="237"/>
    </location>
</feature>
<feature type="region of interest" description="Disordered" evidence="4">
    <location>
        <begin position="383"/>
        <end position="477"/>
    </location>
</feature>
<name>C5FVJ7_ARTOC</name>
<feature type="compositionally biased region" description="Polar residues" evidence="4">
    <location>
        <begin position="449"/>
        <end position="458"/>
    </location>
</feature>
<proteinExistence type="predicted"/>
<dbReference type="InterPro" id="IPR047252">
    <property type="entry name" value="TP53BP1-like"/>
</dbReference>
<dbReference type="Proteomes" id="UP000002035">
    <property type="component" value="Unassembled WGS sequence"/>
</dbReference>
<dbReference type="Pfam" id="PF08605">
    <property type="entry name" value="Rad9_Rad53_bind"/>
    <property type="match status" value="1"/>
</dbReference>
<evidence type="ECO:0000256" key="2">
    <source>
        <dbReference type="ARBA" id="ARBA00022763"/>
    </source>
</evidence>
<evidence type="ECO:0000313" key="7">
    <source>
        <dbReference type="Proteomes" id="UP000002035"/>
    </source>
</evidence>
<dbReference type="SMART" id="SM00292">
    <property type="entry name" value="BRCT"/>
    <property type="match status" value="1"/>
</dbReference>
<feature type="region of interest" description="Disordered" evidence="4">
    <location>
        <begin position="506"/>
        <end position="671"/>
    </location>
</feature>
<feature type="region of interest" description="Disordered" evidence="4">
    <location>
        <begin position="65"/>
        <end position="123"/>
    </location>
</feature>
<dbReference type="InterPro" id="IPR036420">
    <property type="entry name" value="BRCT_dom_sf"/>
</dbReference>
<dbReference type="InterPro" id="IPR047249">
    <property type="entry name" value="BRCT_p53bp1-like_rpt1"/>
</dbReference>
<feature type="compositionally biased region" description="Polar residues" evidence="4">
    <location>
        <begin position="195"/>
        <end position="205"/>
    </location>
</feature>
<evidence type="ECO:0000313" key="6">
    <source>
        <dbReference type="EMBL" id="EEQ33931.1"/>
    </source>
</evidence>
<dbReference type="Gene3D" id="3.40.50.10190">
    <property type="entry name" value="BRCT domain"/>
    <property type="match status" value="1"/>
</dbReference>
<dbReference type="GO" id="GO:0045944">
    <property type="term" value="P:positive regulation of transcription by RNA polymerase II"/>
    <property type="evidence" value="ECO:0007669"/>
    <property type="project" value="TreeGrafter"/>
</dbReference>
<sequence length="1455" mass="160515">METQEDSLDLTYLKNAALGLSESQASLSGHTAFALTRLTSTAAGYGSLLEYGMLSNQSMVVSEKPISSTSSVKHDHPDDHTGKSVYNTAMSNPRSSATGRSNTAPNVQDGEVSPSGSVLGDTQPVSQSVYEGLLNSRNMDNASLERPFTKVIETAEGGTTQMTLHEGDTGHVDLFSEAGSIAGPAHPHEDRDSQISDTGNSSPTQYEPFPESQRFTTSTPAMQTGRNLSNIPSTVTPSTLRNPFAPDNKTPGSVMALSQLFNATQAASSPSAHMPRLELPSDMPSPNIPIQRPIRNAITFPSKFIDSSMSQPDQIEPEANYISMKESQAEREKRGLKQKSDLGGIVGDDDFFQAEESAIERRIRQMQLKNEVRKEFENIKAPARVVQRRNSRRNVSSSPPLTAAQMLNRQKSLDPVLEDNDEEKVLNSDRGEDSEVETEQEEISMIQPLCSSQRTQSFSEEDKENVDSGPPQTSNIAVNTHSALSSVLDLDRSPLISRQRAVGALCSPKETGSRPTTNSGLGVRPPWASQPETRNNPRECVIKYGTQGKEHDTNSLGHRNTSIDDEIRPRNLLKQIPSSPPLRDLDKIINCQTDDENELSDPELPSPSPLPKIVNDSLTSHHPTPGTRGPEVSNLNKESSITSRVFETPSQSASDGRTILRTVPDTSPTGRRRFFSVSATVSCHPKAFKDTTDGMDDDDNLPDPPRFKGSTILKSLGSQELATSRTSRHVQAILSSPSGRQRRSMTAIASDQSPRLAASDIPINEIRLINADDRIFQSMIASIDSPIKKRRGNDGKKIQNIIRSHHHNLANELDYNTPAYSPISPSEKVDNAISRSLQRAPKPLPQSSESRDDEDATDIWDVQVSPQSRVEKPNVSQDPSLQREMHKGNRVNNRKRRAILDAVVIHLPPSSSSTPLELLSRTPSSPSLPAETEKIDSTHKFNKDTEKLNKEIIAANNIFAFFNGRPTGYYPAICVATNDGVASQQLLVNFDDSGVAEKIDIRGAKSLELRIGDIVKVNHPDIPKAPHYIIGFGTKIQTPTVIGADMSNWDKQMSDIYGHTTVRLKRKLTKVVPKGKIPRTISVPISRIYLDQNLWSRFGERPYSPKSLPRDSHSGVHQTMEQSMQGRITQFSQAPVVEPGRIGIFSGMTFALSYSGNEKRGKDVESMLSDNGGVILKDGFDQLFESSSWGLAQHTTKDEQLQTEGPLMLTQRAKEMGFTCLITDQYSRRAKYMQALALNLPCLASQWVYECIEKQEVVEWEPYLLAAGSSIALDNAVKSRILRPYHPSEAKLLDVISARPKVFTNQFMLFVMGRKQAAQQRKAYAFLTRALGAEHVYPVQTLQAALDILSQTKEPHPEPKGWVKGCSRWDWIYVGDESAVTTARTALSKLQSASGPEVRSRRRSSKALEGSNCDNVKTVDDAKNIKILDNEFLCQVLILGRLFESWTETEVLIIP</sequence>
<feature type="compositionally biased region" description="Low complexity" evidence="4">
    <location>
        <begin position="912"/>
        <end position="929"/>
    </location>
</feature>
<feature type="compositionally biased region" description="Polar residues" evidence="4">
    <location>
        <begin position="84"/>
        <end position="106"/>
    </location>
</feature>
<dbReference type="PANTHER" id="PTHR15321:SF3">
    <property type="entry name" value="TP53-BINDING PROTEIN 1"/>
    <property type="match status" value="1"/>
</dbReference>
<dbReference type="OMA" id="YLDTILW"/>
<dbReference type="InterPro" id="IPR013914">
    <property type="entry name" value="Rad9_Rad53-bd_dom_fun"/>
</dbReference>
<dbReference type="GO" id="GO:0000077">
    <property type="term" value="P:DNA damage checkpoint signaling"/>
    <property type="evidence" value="ECO:0007669"/>
    <property type="project" value="TreeGrafter"/>
</dbReference>
<dbReference type="EMBL" id="DS995706">
    <property type="protein sequence ID" value="EEQ33931.1"/>
    <property type="molecule type" value="Genomic_DNA"/>
</dbReference>
<feature type="region of interest" description="Disordered" evidence="4">
    <location>
        <begin position="838"/>
        <end position="857"/>
    </location>
</feature>
<dbReference type="GO" id="GO:0042393">
    <property type="term" value="F:histone binding"/>
    <property type="evidence" value="ECO:0007669"/>
    <property type="project" value="TreeGrafter"/>
</dbReference>
<dbReference type="InterPro" id="IPR001357">
    <property type="entry name" value="BRCT_dom"/>
</dbReference>
<dbReference type="CDD" id="cd17745">
    <property type="entry name" value="BRCT_p53bp1_rpt1"/>
    <property type="match status" value="1"/>
</dbReference>
<comment type="subcellular location">
    <subcellularLocation>
        <location evidence="1">Nucleus</location>
    </subcellularLocation>
</comment>
<feature type="domain" description="BRCT" evidence="5">
    <location>
        <begin position="1140"/>
        <end position="1265"/>
    </location>
</feature>
<feature type="region of interest" description="Disordered" evidence="4">
    <location>
        <begin position="912"/>
        <end position="935"/>
    </location>
</feature>
<feature type="compositionally biased region" description="Polar residues" evidence="4">
    <location>
        <begin position="213"/>
        <end position="237"/>
    </location>
</feature>